<feature type="domain" description="Alpha/beta hydrolase fold-3" evidence="1">
    <location>
        <begin position="3"/>
        <end position="110"/>
    </location>
</feature>
<proteinExistence type="predicted"/>
<dbReference type="Pfam" id="PF07859">
    <property type="entry name" value="Abhydrolase_3"/>
    <property type="match status" value="1"/>
</dbReference>
<reference evidence="2" key="3">
    <citation type="submission" date="2021-05" db="UniProtKB">
        <authorList>
            <consortium name="EnsemblPlants"/>
        </authorList>
    </citation>
    <scope>IDENTIFICATION</scope>
    <source>
        <strain evidence="2">cv. B73</strain>
    </source>
</reference>
<protein>
    <recommendedName>
        <fullName evidence="1">Alpha/beta hydrolase fold-3 domain-containing protein</fullName>
    </recommendedName>
</protein>
<dbReference type="InParanoid" id="A0A804NJ38"/>
<evidence type="ECO:0000313" key="3">
    <source>
        <dbReference type="Proteomes" id="UP000007305"/>
    </source>
</evidence>
<dbReference type="EnsemblPlants" id="Zm00001eb164050_T001">
    <property type="protein sequence ID" value="Zm00001eb164050_P001"/>
    <property type="gene ID" value="Zm00001eb164050"/>
</dbReference>
<dbReference type="Gene3D" id="3.40.50.1820">
    <property type="entry name" value="alpha/beta hydrolase"/>
    <property type="match status" value="1"/>
</dbReference>
<dbReference type="InterPro" id="IPR050466">
    <property type="entry name" value="Carboxylest/Gibb_receptor"/>
</dbReference>
<reference evidence="2" key="2">
    <citation type="submission" date="2019-07" db="EMBL/GenBank/DDBJ databases">
        <authorList>
            <person name="Seetharam A."/>
            <person name="Woodhouse M."/>
            <person name="Cannon E."/>
        </authorList>
    </citation>
    <scope>NUCLEOTIDE SEQUENCE [LARGE SCALE GENOMIC DNA]</scope>
    <source>
        <strain evidence="2">cv. B73</strain>
    </source>
</reference>
<dbReference type="PANTHER" id="PTHR23024:SF674">
    <property type="entry name" value="OS09G0461900 PROTEIN"/>
    <property type="match status" value="1"/>
</dbReference>
<dbReference type="InterPro" id="IPR013094">
    <property type="entry name" value="AB_hydrolase_3"/>
</dbReference>
<reference evidence="3" key="1">
    <citation type="submission" date="2015-12" db="EMBL/GenBank/DDBJ databases">
        <title>Update maize B73 reference genome by single molecule sequencing technologies.</title>
        <authorList>
            <consortium name="Maize Genome Sequencing Project"/>
            <person name="Ware D."/>
        </authorList>
    </citation>
    <scope>NUCLEOTIDE SEQUENCE [LARGE SCALE GENOMIC DNA]</scope>
    <source>
        <strain evidence="3">cv. B73</strain>
    </source>
</reference>
<evidence type="ECO:0000313" key="2">
    <source>
        <dbReference type="EnsemblPlants" id="Zm00001eb164050_P001"/>
    </source>
</evidence>
<dbReference type="AlphaFoldDB" id="A0A804NJ38"/>
<accession>A0A804NJ38</accession>
<organism evidence="2 3">
    <name type="scientific">Zea mays</name>
    <name type="common">Maize</name>
    <dbReference type="NCBI Taxonomy" id="4577"/>
    <lineage>
        <taxon>Eukaryota</taxon>
        <taxon>Viridiplantae</taxon>
        <taxon>Streptophyta</taxon>
        <taxon>Embryophyta</taxon>
        <taxon>Tracheophyta</taxon>
        <taxon>Spermatophyta</taxon>
        <taxon>Magnoliopsida</taxon>
        <taxon>Liliopsida</taxon>
        <taxon>Poales</taxon>
        <taxon>Poaceae</taxon>
        <taxon>PACMAD clade</taxon>
        <taxon>Panicoideae</taxon>
        <taxon>Andropogonodae</taxon>
        <taxon>Andropogoneae</taxon>
        <taxon>Tripsacinae</taxon>
        <taxon>Zea</taxon>
    </lineage>
</organism>
<sequence>MYHIYVASLAAAVPAAVVSVDYRLAPEHCIPAAYDDTFAALKVVIAACRADGAEAEAEPSLAAHGDVFRIVLAGDSAGGNMAHNVAIRLRKEGGIEGYDDMVSGGVLLYPYF</sequence>
<dbReference type="InterPro" id="IPR029058">
    <property type="entry name" value="AB_hydrolase_fold"/>
</dbReference>
<dbReference type="GO" id="GO:0016787">
    <property type="term" value="F:hydrolase activity"/>
    <property type="evidence" value="ECO:0007669"/>
    <property type="project" value="InterPro"/>
</dbReference>
<keyword evidence="3" id="KW-1185">Reference proteome</keyword>
<name>A0A804NJ38_MAIZE</name>
<evidence type="ECO:0000259" key="1">
    <source>
        <dbReference type="Pfam" id="PF07859"/>
    </source>
</evidence>
<dbReference type="Gramene" id="Zm00001eb164050_T001">
    <property type="protein sequence ID" value="Zm00001eb164050_P001"/>
    <property type="gene ID" value="Zm00001eb164050"/>
</dbReference>
<dbReference type="Proteomes" id="UP000007305">
    <property type="component" value="Chromosome 3"/>
</dbReference>
<dbReference type="SUPFAM" id="SSF53474">
    <property type="entry name" value="alpha/beta-Hydrolases"/>
    <property type="match status" value="1"/>
</dbReference>
<dbReference type="PANTHER" id="PTHR23024">
    <property type="entry name" value="ARYLACETAMIDE DEACETYLASE"/>
    <property type="match status" value="1"/>
</dbReference>